<dbReference type="Proteomes" id="UP001198010">
    <property type="component" value="Unassembled WGS sequence"/>
</dbReference>
<dbReference type="PANTHER" id="PTHR43236:SF2">
    <property type="entry name" value="BLL0069 PROTEIN"/>
    <property type="match status" value="1"/>
</dbReference>
<evidence type="ECO:0000259" key="1">
    <source>
        <dbReference type="Pfam" id="PF06114"/>
    </source>
</evidence>
<dbReference type="Proteomes" id="UP000509249">
    <property type="component" value="Chromosome"/>
</dbReference>
<reference evidence="2 4" key="1">
    <citation type="journal article" date="2020" name="Int. J. Syst. Evol. Microbiol.">
        <title>Veillonella nakazawae sp. nov., an anaerobic gram-negative coccus isolated from the oral cavity of Japanese children.</title>
        <authorList>
            <person name="Mashima I."/>
            <person name="Theodorea C.F."/>
            <person name="Djais A.A."/>
            <person name="Kunihiro T."/>
            <person name="Kawamura Y."/>
            <person name="Otomo M."/>
            <person name="Saitoh M."/>
            <person name="Tamai R."/>
            <person name="Kiyoura Y."/>
        </authorList>
    </citation>
    <scope>NUCLEOTIDE SEQUENCE [LARGE SCALE GENOMIC DNA]</scope>
    <source>
        <strain evidence="2 4">T1-7</strain>
    </source>
</reference>
<dbReference type="Pfam" id="PF06114">
    <property type="entry name" value="Peptidase_M78"/>
    <property type="match status" value="1"/>
</dbReference>
<evidence type="ECO:0000313" key="2">
    <source>
        <dbReference type="EMBL" id="BBU35311.1"/>
    </source>
</evidence>
<evidence type="ECO:0000313" key="5">
    <source>
        <dbReference type="Proteomes" id="UP001198010"/>
    </source>
</evidence>
<organism evidence="3 5">
    <name type="scientific">Veillonella nakazawae</name>
    <dbReference type="NCBI Taxonomy" id="2682456"/>
    <lineage>
        <taxon>Bacteria</taxon>
        <taxon>Bacillati</taxon>
        <taxon>Bacillota</taxon>
        <taxon>Negativicutes</taxon>
        <taxon>Veillonellales</taxon>
        <taxon>Veillonellaceae</taxon>
        <taxon>Veillonella</taxon>
    </lineage>
</organism>
<dbReference type="Gene3D" id="1.10.10.2910">
    <property type="match status" value="1"/>
</dbReference>
<protein>
    <submittedName>
        <fullName evidence="2">DNA-binding protein</fullName>
    </submittedName>
    <submittedName>
        <fullName evidence="3">ImmA/IrrE family metallo-endopeptidase</fullName>
    </submittedName>
</protein>
<dbReference type="RefSeq" id="WP_178885761.1">
    <property type="nucleotide sequence ID" value="NZ_AP022321.1"/>
</dbReference>
<dbReference type="EMBL" id="AP022321">
    <property type="protein sequence ID" value="BBU35311.1"/>
    <property type="molecule type" value="Genomic_DNA"/>
</dbReference>
<proteinExistence type="predicted"/>
<name>A0AB35HEH7_9FIRM</name>
<keyword evidence="4" id="KW-1185">Reference proteome</keyword>
<evidence type="ECO:0000313" key="3">
    <source>
        <dbReference type="EMBL" id="MCB8606235.1"/>
    </source>
</evidence>
<dbReference type="PANTHER" id="PTHR43236">
    <property type="entry name" value="ANTITOXIN HIGA1"/>
    <property type="match status" value="1"/>
</dbReference>
<evidence type="ECO:0000313" key="4">
    <source>
        <dbReference type="Proteomes" id="UP000509249"/>
    </source>
</evidence>
<dbReference type="EMBL" id="JAJDLA010000014">
    <property type="protein sequence ID" value="MCB8606235.1"/>
    <property type="molecule type" value="Genomic_DNA"/>
</dbReference>
<dbReference type="GO" id="GO:0003677">
    <property type="term" value="F:DNA binding"/>
    <property type="evidence" value="ECO:0007669"/>
    <property type="project" value="UniProtKB-KW"/>
</dbReference>
<reference evidence="3" key="2">
    <citation type="submission" date="2021-10" db="EMBL/GenBank/DDBJ databases">
        <title>Collection of gut derived symbiotic bacterial strains cultured from healthy donors.</title>
        <authorList>
            <person name="Lin H."/>
            <person name="Littmann E."/>
            <person name="Kohout C."/>
            <person name="Pamer E.G."/>
        </authorList>
    </citation>
    <scope>NUCLEOTIDE SEQUENCE</scope>
    <source>
        <strain evidence="3">DFI.4.35</strain>
    </source>
</reference>
<dbReference type="InterPro" id="IPR010359">
    <property type="entry name" value="IrrE_HExxH"/>
</dbReference>
<gene>
    <name evidence="3" type="ORF">LJD63_08165</name>
    <name evidence="2" type="ORF">VEIT17_17570</name>
</gene>
<keyword evidence="2" id="KW-0238">DNA-binding</keyword>
<feature type="domain" description="IrrE N-terminal-like" evidence="1">
    <location>
        <begin position="169"/>
        <end position="278"/>
    </location>
</feature>
<dbReference type="AlphaFoldDB" id="A0AB35HEH7"/>
<dbReference type="InterPro" id="IPR052345">
    <property type="entry name" value="Rad_response_metalloprotease"/>
</dbReference>
<sequence>MANRFPVSREILNWLPKYSGKGYEAFYTRFPKYDEWVAGTLSPTFNQITDLAAFSNVPLGYMYLQAPPNIAEKEIADFRRVNGVEDSTPYSSELRDTIYDMQIRQDWLSEYRKFNLAMDQIPYIGAFSQDLNVKQLVKKAYSLLGIKKGWQIREADPFAYIRSRLEAIGITVFVNGVVGSNNNRKLLVSEFRGFTLLDSYAPIIFINGRDSSNGKLFTIIHEFCHVLLGEEGVSDGNSEPYCNRFAAEFLVPESLFHSRWSESPQAYEQISRYFKVSQYVIYRVALTHSYIDREQYEVLVEGFEQQLQNMPERRTQGGGNFYATAHTRLGESFSRTVVQAARAGSLAYREAYELLGLRGNTFSKYVNEYGF</sequence>
<accession>A0AB35HEH7</accession>